<evidence type="ECO:0000313" key="2">
    <source>
        <dbReference type="Proteomes" id="UP001369958"/>
    </source>
</evidence>
<keyword evidence="1" id="KW-0378">Hydrolase</keyword>
<sequence>MEPLTVTRGKGPIVLAMPHSGMWVPPVIWARLNERGRRLADTDWHLDRLYEGLVPDATIIRANFHRYVIDTNRDPSGKSLYPGQNTTGLCPITDFDGRAIYQEGMEPDASEIEGRRRAYHGSYHAAVADELERVRKEHSIAVLYDCHSIRSHIPFLFDGTLPDFNVGTNGGVTCDVLFERAVTSVCAAADGYTSVLNGRFKGGWTTRHYGRPEQGIHAVQMELAQSTHLEAESPPFAYSRTKADRLRPYLASVLETLAAQARTLAKEA</sequence>
<evidence type="ECO:0000313" key="1">
    <source>
        <dbReference type="EMBL" id="WWT33320.1"/>
    </source>
</evidence>
<dbReference type="EC" id="3.5.1.68" evidence="1"/>
<dbReference type="NCBIfam" id="TIGR02017">
    <property type="entry name" value="hutG_amidohyd"/>
    <property type="match status" value="1"/>
</dbReference>
<dbReference type="Proteomes" id="UP001369958">
    <property type="component" value="Chromosome"/>
</dbReference>
<dbReference type="SUPFAM" id="SSF53187">
    <property type="entry name" value="Zn-dependent exopeptidases"/>
    <property type="match status" value="1"/>
</dbReference>
<reference evidence="1 2" key="1">
    <citation type="submission" date="2024-02" db="EMBL/GenBank/DDBJ databases">
        <title>Complete genome sequence of Pelagibacterium nitratireducens ZH15.</title>
        <authorList>
            <person name="Zhao L.H."/>
        </authorList>
    </citation>
    <scope>NUCLEOTIDE SEQUENCE [LARGE SCALE GENOMIC DNA]</scope>
    <source>
        <strain evidence="1 2">ZH15</strain>
    </source>
</reference>
<dbReference type="GO" id="GO:0050129">
    <property type="term" value="F:N-formylglutamate deformylase activity"/>
    <property type="evidence" value="ECO:0007669"/>
    <property type="project" value="UniProtKB-EC"/>
</dbReference>
<name>A0ABZ2I276_9HYPH</name>
<dbReference type="RefSeq" id="WP_338608828.1">
    <property type="nucleotide sequence ID" value="NZ_CP146275.1"/>
</dbReference>
<dbReference type="InterPro" id="IPR010247">
    <property type="entry name" value="HutG_amidohyd"/>
</dbReference>
<gene>
    <name evidence="1" type="primary">hutG</name>
    <name evidence="1" type="ORF">V6617_02310</name>
</gene>
<dbReference type="EMBL" id="CP146275">
    <property type="protein sequence ID" value="WWT33320.1"/>
    <property type="molecule type" value="Genomic_DNA"/>
</dbReference>
<dbReference type="Pfam" id="PF05013">
    <property type="entry name" value="FGase"/>
    <property type="match status" value="1"/>
</dbReference>
<keyword evidence="2" id="KW-1185">Reference proteome</keyword>
<protein>
    <submittedName>
        <fullName evidence="1">N-formylglutamate deformylase</fullName>
        <ecNumber evidence="1">3.5.1.68</ecNumber>
    </submittedName>
</protein>
<dbReference type="Gene3D" id="3.40.630.40">
    <property type="entry name" value="Zn-dependent exopeptidases"/>
    <property type="match status" value="1"/>
</dbReference>
<organism evidence="1 2">
    <name type="scientific">Pelagibacterium nitratireducens</name>
    <dbReference type="NCBI Taxonomy" id="1046114"/>
    <lineage>
        <taxon>Bacteria</taxon>
        <taxon>Pseudomonadati</taxon>
        <taxon>Pseudomonadota</taxon>
        <taxon>Alphaproteobacteria</taxon>
        <taxon>Hyphomicrobiales</taxon>
        <taxon>Devosiaceae</taxon>
        <taxon>Pelagibacterium</taxon>
    </lineage>
</organism>
<accession>A0ABZ2I276</accession>
<dbReference type="InterPro" id="IPR007709">
    <property type="entry name" value="N-FG_amidohydro"/>
</dbReference>
<proteinExistence type="predicted"/>